<feature type="region of interest" description="Disordered" evidence="1">
    <location>
        <begin position="45"/>
        <end position="81"/>
    </location>
</feature>
<gene>
    <name evidence="2" type="ordered locus">TVNIR_3770</name>
</gene>
<proteinExistence type="predicted"/>
<dbReference type="EMBL" id="CP003989">
    <property type="protein sequence ID" value="AGA35397.1"/>
    <property type="molecule type" value="Genomic_DNA"/>
</dbReference>
<protein>
    <submittedName>
        <fullName evidence="2">Uncharacterized protein</fullName>
    </submittedName>
</protein>
<name>L0E2D5_THIND</name>
<evidence type="ECO:0000313" key="2">
    <source>
        <dbReference type="EMBL" id="AGA35397.1"/>
    </source>
</evidence>
<dbReference type="Proteomes" id="UP000010809">
    <property type="component" value="Chromosome"/>
</dbReference>
<dbReference type="KEGG" id="tni:TVNIR_3770"/>
<evidence type="ECO:0000256" key="1">
    <source>
        <dbReference type="SAM" id="MobiDB-lite"/>
    </source>
</evidence>
<sequence length="132" mass="14795">MHDLVPGWSDESLRPCRCMGCAVRMQACGHRRCDRKSAGAPRFAWRTDGTQNRHPASAPTGILQQTRPASARSGAPPGWTRPQVRHMLAKAVQQSRRYRVCMGIVPGLRRVTRGRDRCPKMHCMHSPEGSPR</sequence>
<dbReference type="AlphaFoldDB" id="L0E2D5"/>
<evidence type="ECO:0000313" key="3">
    <source>
        <dbReference type="Proteomes" id="UP000010809"/>
    </source>
</evidence>
<dbReference type="STRING" id="1255043.TVNIR_3770"/>
<reference evidence="2" key="1">
    <citation type="submission" date="2015-12" db="EMBL/GenBank/DDBJ databases">
        <authorList>
            <person name="Tikhonova T.V."/>
            <person name="Pavlov A.R."/>
            <person name="Beletsky A.V."/>
            <person name="Mardanov A.V."/>
            <person name="Sorokin D.Y."/>
            <person name="Ravin N.V."/>
            <person name="Popov V.O."/>
        </authorList>
    </citation>
    <scope>NUCLEOTIDE SEQUENCE</scope>
    <source>
        <strain evidence="2">DSM 14787</strain>
    </source>
</reference>
<keyword evidence="3" id="KW-1185">Reference proteome</keyword>
<organism evidence="2 3">
    <name type="scientific">Thioalkalivibrio nitratireducens (strain DSM 14787 / UNIQEM 213 / ALEN2)</name>
    <dbReference type="NCBI Taxonomy" id="1255043"/>
    <lineage>
        <taxon>Bacteria</taxon>
        <taxon>Pseudomonadati</taxon>
        <taxon>Pseudomonadota</taxon>
        <taxon>Gammaproteobacteria</taxon>
        <taxon>Chromatiales</taxon>
        <taxon>Ectothiorhodospiraceae</taxon>
        <taxon>Thioalkalivibrio</taxon>
    </lineage>
</organism>
<dbReference type="PATRIC" id="fig|1255043.3.peg.3805"/>
<accession>L0E2D5</accession>
<dbReference type="HOGENOM" id="CLU_1916127_0_0_6"/>